<protein>
    <submittedName>
        <fullName evidence="2">Uncharacterized protein</fullName>
    </submittedName>
</protein>
<keyword evidence="3" id="KW-1185">Reference proteome</keyword>
<feature type="signal peptide" evidence="1">
    <location>
        <begin position="1"/>
        <end position="17"/>
    </location>
</feature>
<gene>
    <name evidence="2" type="ORF">H3H32_16240</name>
</gene>
<accession>A0A7G5H5C8</accession>
<dbReference type="EMBL" id="CP059732">
    <property type="protein sequence ID" value="QMW06320.1"/>
    <property type="molecule type" value="Genomic_DNA"/>
</dbReference>
<evidence type="ECO:0000313" key="2">
    <source>
        <dbReference type="EMBL" id="QMW06320.1"/>
    </source>
</evidence>
<sequence>MKTVLLFLLLCPFVVRAQLFKISPEDTQRKHSYILMRDGSVVRGQVLRQDSTVISIRKGNGDMTFVEADQIVRISAGHIAQVSENSAVGSTVFVLKDGTQLPGTFIRRDNTMITVRKSNGQLTYFEPELLLRVDTVRTAGNNTGFTVSGKPAYANRFSPFLLVNPTAFNPEKGRFYYRNTLLVLNELDYGITQNWSIGLNVNPVFGQFQPDNTARETIFGANVRFLSKLSFPIGEQFRFGINTTYQPKQKGYFSSISQQLTLHGLLSFGDSQRNATLGYGLLIHPDYTTNNTVPFITAGVMHKISRNLTILSDNTFYPNPFYGGKSADLSIALRFDRLRHAFDIGVFSSLMPYYNYYASYPGGSKTQAYFYPYLAYNLIIGKP</sequence>
<evidence type="ECO:0000256" key="1">
    <source>
        <dbReference type="SAM" id="SignalP"/>
    </source>
</evidence>
<reference evidence="2 3" key="1">
    <citation type="submission" date="2020-07" db="EMBL/GenBank/DDBJ databases">
        <title>Spirosoma foliorum sp. nov., isolated from the leaves on the Nejang mountain Korea, Republic of.</title>
        <authorList>
            <person name="Ho H."/>
            <person name="Lee Y.-J."/>
            <person name="Nurcahyanto D.-A."/>
            <person name="Kim S.-G."/>
        </authorList>
    </citation>
    <scope>NUCLEOTIDE SEQUENCE [LARGE SCALE GENOMIC DNA]</scope>
    <source>
        <strain evidence="2 3">PL0136</strain>
    </source>
</reference>
<keyword evidence="1" id="KW-0732">Signal</keyword>
<dbReference type="RefSeq" id="WP_182463689.1">
    <property type="nucleotide sequence ID" value="NZ_CP059732.1"/>
</dbReference>
<name>A0A7G5H5C8_9BACT</name>
<dbReference type="AlphaFoldDB" id="A0A7G5H5C8"/>
<dbReference type="KEGG" id="sfol:H3H32_16240"/>
<dbReference type="Proteomes" id="UP000515369">
    <property type="component" value="Chromosome"/>
</dbReference>
<evidence type="ECO:0000313" key="3">
    <source>
        <dbReference type="Proteomes" id="UP000515369"/>
    </source>
</evidence>
<feature type="chain" id="PRO_5028844709" evidence="1">
    <location>
        <begin position="18"/>
        <end position="383"/>
    </location>
</feature>
<proteinExistence type="predicted"/>
<organism evidence="2 3">
    <name type="scientific">Spirosoma foliorum</name>
    <dbReference type="NCBI Taxonomy" id="2710596"/>
    <lineage>
        <taxon>Bacteria</taxon>
        <taxon>Pseudomonadati</taxon>
        <taxon>Bacteroidota</taxon>
        <taxon>Cytophagia</taxon>
        <taxon>Cytophagales</taxon>
        <taxon>Cytophagaceae</taxon>
        <taxon>Spirosoma</taxon>
    </lineage>
</organism>